<proteinExistence type="predicted"/>
<dbReference type="Proteomes" id="UP000095209">
    <property type="component" value="Unassembled WGS sequence"/>
</dbReference>
<dbReference type="InterPro" id="IPR000639">
    <property type="entry name" value="Epox_hydrolase-like"/>
</dbReference>
<dbReference type="PRINTS" id="PR00412">
    <property type="entry name" value="EPOXHYDRLASE"/>
</dbReference>
<dbReference type="Pfam" id="PF00561">
    <property type="entry name" value="Abhydrolase_1"/>
    <property type="match status" value="1"/>
</dbReference>
<gene>
    <name evidence="3" type="ORF">BFG57_06805</name>
</gene>
<dbReference type="PANTHER" id="PTHR42977:SF3">
    <property type="entry name" value="AB HYDROLASE-1 DOMAIN-CONTAINING PROTEIN"/>
    <property type="match status" value="1"/>
</dbReference>
<dbReference type="EMBL" id="MJEH01000064">
    <property type="protein sequence ID" value="OEH91077.1"/>
    <property type="molecule type" value="Genomic_DNA"/>
</dbReference>
<organism evidence="3 4">
    <name type="scientific">Bacillus solimangrovi</name>
    <dbReference type="NCBI Taxonomy" id="1305675"/>
    <lineage>
        <taxon>Bacteria</taxon>
        <taxon>Bacillati</taxon>
        <taxon>Bacillota</taxon>
        <taxon>Bacilli</taxon>
        <taxon>Bacillales</taxon>
        <taxon>Bacillaceae</taxon>
        <taxon>Bacillus</taxon>
    </lineage>
</organism>
<comment type="caution">
    <text evidence="3">The sequence shown here is derived from an EMBL/GenBank/DDBJ whole genome shotgun (WGS) entry which is preliminary data.</text>
</comment>
<name>A0A1E5LAD6_9BACI</name>
<reference evidence="3 4" key="1">
    <citation type="submission" date="2016-08" db="EMBL/GenBank/DDBJ databases">
        <title>Genome of Bacillus solimangrovi GH2-4.</title>
        <authorList>
            <person name="Lim S."/>
            <person name="Kim B.-C."/>
        </authorList>
    </citation>
    <scope>NUCLEOTIDE SEQUENCE [LARGE SCALE GENOMIC DNA]</scope>
    <source>
        <strain evidence="3 4">GH2-4</strain>
    </source>
</reference>
<dbReference type="GO" id="GO:0004301">
    <property type="term" value="F:epoxide hydrolase activity"/>
    <property type="evidence" value="ECO:0007669"/>
    <property type="project" value="TreeGrafter"/>
</dbReference>
<dbReference type="OrthoDB" id="9797695at2"/>
<dbReference type="InterPro" id="IPR051340">
    <property type="entry name" value="Haloalkane_dehalogenase"/>
</dbReference>
<evidence type="ECO:0000259" key="2">
    <source>
        <dbReference type="Pfam" id="PF00561"/>
    </source>
</evidence>
<dbReference type="PRINTS" id="PR00111">
    <property type="entry name" value="ABHYDROLASE"/>
</dbReference>
<protein>
    <submittedName>
        <fullName evidence="3">Hydrolase</fullName>
    </submittedName>
</protein>
<keyword evidence="1 3" id="KW-0378">Hydrolase</keyword>
<sequence>MSIQYKFVEIEKVNIFYREAGNKNHPTILLLHGFPSSSHMYRNLLPELSDEYYVVAPDLPGFGNSDQPSISNFEYSFEHFAQMINQFLTQLEIDQFHLYVHDYGAPVGFILATKIPERILSIISQNGNAYEEGLLSAWDSIRAYWKHPSEENKNNLEGLLDVEFTKHQYINGTRSPESISPDSWNMDQYNLNKSGNKEIQITLFYDYRNNLKKYSLFHEYFRNFQPPVLIAWGKNDLFFGPQGAYAFENDLKNVEVHLLDTGHFPLEEDLETSSKLIKQFLSNL</sequence>
<dbReference type="PANTHER" id="PTHR42977">
    <property type="entry name" value="HYDROLASE-RELATED"/>
    <property type="match status" value="1"/>
</dbReference>
<dbReference type="Gene3D" id="3.40.50.1820">
    <property type="entry name" value="alpha/beta hydrolase"/>
    <property type="match status" value="1"/>
</dbReference>
<dbReference type="RefSeq" id="WP_069718844.1">
    <property type="nucleotide sequence ID" value="NZ_MJEH01000064.1"/>
</dbReference>
<evidence type="ECO:0000313" key="3">
    <source>
        <dbReference type="EMBL" id="OEH91077.1"/>
    </source>
</evidence>
<dbReference type="SUPFAM" id="SSF53474">
    <property type="entry name" value="alpha/beta-Hydrolases"/>
    <property type="match status" value="1"/>
</dbReference>
<accession>A0A1E5LAD6</accession>
<evidence type="ECO:0000256" key="1">
    <source>
        <dbReference type="ARBA" id="ARBA00022801"/>
    </source>
</evidence>
<evidence type="ECO:0000313" key="4">
    <source>
        <dbReference type="Proteomes" id="UP000095209"/>
    </source>
</evidence>
<dbReference type="STRING" id="1305675.BFG57_06805"/>
<keyword evidence="4" id="KW-1185">Reference proteome</keyword>
<feature type="domain" description="AB hydrolase-1" evidence="2">
    <location>
        <begin position="26"/>
        <end position="269"/>
    </location>
</feature>
<dbReference type="AlphaFoldDB" id="A0A1E5LAD6"/>
<dbReference type="InterPro" id="IPR000073">
    <property type="entry name" value="AB_hydrolase_1"/>
</dbReference>
<dbReference type="InterPro" id="IPR029058">
    <property type="entry name" value="AB_hydrolase_fold"/>
</dbReference>